<dbReference type="OrthoDB" id="9789813at2"/>
<sequence length="119" mass="13768">MNLEEFREYCLSKKGVEETFPFGEETLVFKVMGKMFALTGLDSETATANLKCDPLRAVELRESHPQIIPGYHMNKKHWNTVELETGLDNELLTELIDHSYDLVVEKMPKKLREELNNLP</sequence>
<evidence type="ECO:0000313" key="1">
    <source>
        <dbReference type="EMBL" id="PHN06182.1"/>
    </source>
</evidence>
<gene>
    <name evidence="1" type="ORF">CRP01_11405</name>
</gene>
<dbReference type="Proteomes" id="UP000223913">
    <property type="component" value="Unassembled WGS sequence"/>
</dbReference>
<name>A0A2D0NCF3_FLAN2</name>
<dbReference type="AlphaFoldDB" id="A0A2D0NCF3"/>
<organism evidence="1 2">
    <name type="scientific">Flavilitoribacter nigricans (strain ATCC 23147 / DSM 23189 / NBRC 102662 / NCIMB 1420 / SS-2)</name>
    <name type="common">Lewinella nigricans</name>
    <dbReference type="NCBI Taxonomy" id="1122177"/>
    <lineage>
        <taxon>Bacteria</taxon>
        <taxon>Pseudomonadati</taxon>
        <taxon>Bacteroidota</taxon>
        <taxon>Saprospiria</taxon>
        <taxon>Saprospirales</taxon>
        <taxon>Lewinellaceae</taxon>
        <taxon>Flavilitoribacter</taxon>
    </lineage>
</organism>
<dbReference type="InterPro" id="IPR007351">
    <property type="entry name" value="YjbR"/>
</dbReference>
<dbReference type="RefSeq" id="WP_099150166.1">
    <property type="nucleotide sequence ID" value="NZ_PDUD01000018.1"/>
</dbReference>
<dbReference type="InterPro" id="IPR058532">
    <property type="entry name" value="YjbR/MT2646/Rv2570-like"/>
</dbReference>
<dbReference type="InterPro" id="IPR038056">
    <property type="entry name" value="YjbR-like_sf"/>
</dbReference>
<accession>A0A2D0NCF3</accession>
<dbReference type="EMBL" id="PDUD01000018">
    <property type="protein sequence ID" value="PHN06182.1"/>
    <property type="molecule type" value="Genomic_DNA"/>
</dbReference>
<proteinExistence type="predicted"/>
<dbReference type="SUPFAM" id="SSF142906">
    <property type="entry name" value="YjbR-like"/>
    <property type="match status" value="1"/>
</dbReference>
<reference evidence="1 2" key="1">
    <citation type="submission" date="2017-10" db="EMBL/GenBank/DDBJ databases">
        <title>The draft genome sequence of Lewinella nigricans NBRC 102662.</title>
        <authorList>
            <person name="Wang K."/>
        </authorList>
    </citation>
    <scope>NUCLEOTIDE SEQUENCE [LARGE SCALE GENOMIC DNA]</scope>
    <source>
        <strain evidence="1 2">NBRC 102662</strain>
    </source>
</reference>
<comment type="caution">
    <text evidence="1">The sequence shown here is derived from an EMBL/GenBank/DDBJ whole genome shotgun (WGS) entry which is preliminary data.</text>
</comment>
<dbReference type="PANTHER" id="PTHR35145:SF1">
    <property type="entry name" value="CYTOPLASMIC PROTEIN"/>
    <property type="match status" value="1"/>
</dbReference>
<evidence type="ECO:0000313" key="2">
    <source>
        <dbReference type="Proteomes" id="UP000223913"/>
    </source>
</evidence>
<dbReference type="Gene3D" id="3.90.1150.30">
    <property type="match status" value="1"/>
</dbReference>
<dbReference type="Pfam" id="PF04237">
    <property type="entry name" value="YjbR"/>
    <property type="match status" value="1"/>
</dbReference>
<dbReference type="PANTHER" id="PTHR35145">
    <property type="entry name" value="CYTOPLASMIC PROTEIN-RELATED"/>
    <property type="match status" value="1"/>
</dbReference>
<protein>
    <submittedName>
        <fullName evidence="1">MmcQ-like protein</fullName>
    </submittedName>
</protein>
<keyword evidence="2" id="KW-1185">Reference proteome</keyword>